<dbReference type="Pfam" id="PF08240">
    <property type="entry name" value="ADH_N"/>
    <property type="match status" value="1"/>
</dbReference>
<dbReference type="SUPFAM" id="SSF51735">
    <property type="entry name" value="NAD(P)-binding Rossmann-fold domains"/>
    <property type="match status" value="1"/>
</dbReference>
<protein>
    <submittedName>
        <fullName evidence="2">NADPH:quinone reductase</fullName>
    </submittedName>
</protein>
<dbReference type="AlphaFoldDB" id="A0A1M7LJX8"/>
<dbReference type="InterPro" id="IPR020843">
    <property type="entry name" value="ER"/>
</dbReference>
<dbReference type="SMART" id="SM00829">
    <property type="entry name" value="PKS_ER"/>
    <property type="match status" value="1"/>
</dbReference>
<evidence type="ECO:0000313" key="2">
    <source>
        <dbReference type="EMBL" id="SHM78385.1"/>
    </source>
</evidence>
<dbReference type="CDD" id="cd08267">
    <property type="entry name" value="MDR1"/>
    <property type="match status" value="1"/>
</dbReference>
<dbReference type="Proteomes" id="UP000184184">
    <property type="component" value="Unassembled WGS sequence"/>
</dbReference>
<dbReference type="STRING" id="1027249.SAMN05216179_1099"/>
<dbReference type="RefSeq" id="WP_073200338.1">
    <property type="nucleotide sequence ID" value="NZ_FRCZ01000001.1"/>
</dbReference>
<dbReference type="InterPro" id="IPR011032">
    <property type="entry name" value="GroES-like_sf"/>
</dbReference>
<evidence type="ECO:0000259" key="1">
    <source>
        <dbReference type="SMART" id="SM00829"/>
    </source>
</evidence>
<sequence length="322" mass="34915">MKAIVYKKYGTADVLNLREVDKPITGDHLVLVRIHAASLNYGNLLMIKGKPLVARLSYGLLKPKHVIPGGDIAGEVEAVGKDVTQFRAGDKVFGDLANFGWGGFAEYVSVSEHALSIKPGNLSYEEAAAIPTAAVTALQALRDKGNIQAGQKVLIYGASGGVGSFAVQIAKSFGAEVTGVCSTRNTDMLRKLGADHVMDYTKESFHSNKQKYDLILAVNGYQPLFRYLHALSRKGTFVHVGGSGVQMIQAMMLGPIISRIATKKVKSHVQQQSQSDLIFLKDLAEAGEIDLFIDKHFTLAEVPEAFHHYEQGHAQGKIVIKI</sequence>
<dbReference type="EMBL" id="FRCZ01000001">
    <property type="protein sequence ID" value="SHM78385.1"/>
    <property type="molecule type" value="Genomic_DNA"/>
</dbReference>
<proteinExistence type="predicted"/>
<dbReference type="InterPro" id="IPR013154">
    <property type="entry name" value="ADH-like_N"/>
</dbReference>
<keyword evidence="3" id="KW-1185">Reference proteome</keyword>
<dbReference type="GO" id="GO:0008270">
    <property type="term" value="F:zinc ion binding"/>
    <property type="evidence" value="ECO:0007669"/>
    <property type="project" value="InterPro"/>
</dbReference>
<evidence type="ECO:0000313" key="3">
    <source>
        <dbReference type="Proteomes" id="UP000184184"/>
    </source>
</evidence>
<organism evidence="2 3">
    <name type="scientific">Gracilibacillus kekensis</name>
    <dbReference type="NCBI Taxonomy" id="1027249"/>
    <lineage>
        <taxon>Bacteria</taxon>
        <taxon>Bacillati</taxon>
        <taxon>Bacillota</taxon>
        <taxon>Bacilli</taxon>
        <taxon>Bacillales</taxon>
        <taxon>Bacillaceae</taxon>
        <taxon>Gracilibacillus</taxon>
    </lineage>
</organism>
<dbReference type="SUPFAM" id="SSF50129">
    <property type="entry name" value="GroES-like"/>
    <property type="match status" value="1"/>
</dbReference>
<name>A0A1M7LJX8_9BACI</name>
<feature type="domain" description="Enoyl reductase (ER)" evidence="1">
    <location>
        <begin position="10"/>
        <end position="320"/>
    </location>
</feature>
<dbReference type="Gene3D" id="3.90.180.10">
    <property type="entry name" value="Medium-chain alcohol dehydrogenases, catalytic domain"/>
    <property type="match status" value="1"/>
</dbReference>
<accession>A0A1M7LJX8</accession>
<dbReference type="GO" id="GO:0016491">
    <property type="term" value="F:oxidoreductase activity"/>
    <property type="evidence" value="ECO:0007669"/>
    <property type="project" value="InterPro"/>
</dbReference>
<dbReference type="OrthoDB" id="9792162at2"/>
<gene>
    <name evidence="2" type="ORF">SAMN05216179_1099</name>
</gene>
<dbReference type="PANTHER" id="PTHR44013:SF1">
    <property type="entry name" value="ZINC-TYPE ALCOHOL DEHYDROGENASE-LIKE PROTEIN C16A3.02C"/>
    <property type="match status" value="1"/>
</dbReference>
<reference evidence="2 3" key="1">
    <citation type="submission" date="2016-11" db="EMBL/GenBank/DDBJ databases">
        <authorList>
            <person name="Jaros S."/>
            <person name="Januszkiewicz K."/>
            <person name="Wedrychowicz H."/>
        </authorList>
    </citation>
    <scope>NUCLEOTIDE SEQUENCE [LARGE SCALE GENOMIC DNA]</scope>
    <source>
        <strain evidence="2 3">CGMCC 1.10681</strain>
    </source>
</reference>
<dbReference type="InterPro" id="IPR002364">
    <property type="entry name" value="Quin_OxRdtase/zeta-crystal_CS"/>
</dbReference>
<dbReference type="Pfam" id="PF13602">
    <property type="entry name" value="ADH_zinc_N_2"/>
    <property type="match status" value="1"/>
</dbReference>
<dbReference type="Gene3D" id="3.40.50.720">
    <property type="entry name" value="NAD(P)-binding Rossmann-like Domain"/>
    <property type="match status" value="1"/>
</dbReference>
<dbReference type="InterPro" id="IPR036291">
    <property type="entry name" value="NAD(P)-bd_dom_sf"/>
</dbReference>
<dbReference type="PROSITE" id="PS01162">
    <property type="entry name" value="QOR_ZETA_CRYSTAL"/>
    <property type="match status" value="1"/>
</dbReference>
<dbReference type="InterPro" id="IPR052733">
    <property type="entry name" value="Chloroplast_QOR"/>
</dbReference>
<dbReference type="PANTHER" id="PTHR44013">
    <property type="entry name" value="ZINC-TYPE ALCOHOL DEHYDROGENASE-LIKE PROTEIN C16A3.02C"/>
    <property type="match status" value="1"/>
</dbReference>